<feature type="compositionally biased region" description="Polar residues" evidence="1">
    <location>
        <begin position="17"/>
        <end position="29"/>
    </location>
</feature>
<reference evidence="2 3" key="1">
    <citation type="submission" date="2020-02" db="EMBL/GenBank/DDBJ databases">
        <authorList>
            <person name="Ma Q."/>
            <person name="Huang Y."/>
            <person name="Song X."/>
            <person name="Pei D."/>
        </authorList>
    </citation>
    <scope>NUCLEOTIDE SEQUENCE [LARGE SCALE GENOMIC DNA]</scope>
    <source>
        <strain evidence="2">Sxm20200214</strain>
        <tissue evidence="2">Leaf</tissue>
    </source>
</reference>
<gene>
    <name evidence="2" type="ORF">Bca52824_052413</name>
</gene>
<protein>
    <submittedName>
        <fullName evidence="2">Uncharacterized protein</fullName>
    </submittedName>
</protein>
<evidence type="ECO:0000313" key="2">
    <source>
        <dbReference type="EMBL" id="KAG2281193.1"/>
    </source>
</evidence>
<dbReference type="Proteomes" id="UP000886595">
    <property type="component" value="Unassembled WGS sequence"/>
</dbReference>
<proteinExistence type="predicted"/>
<dbReference type="EMBL" id="JAAMPC010000011">
    <property type="protein sequence ID" value="KAG2281193.1"/>
    <property type="molecule type" value="Genomic_DNA"/>
</dbReference>
<keyword evidence="3" id="KW-1185">Reference proteome</keyword>
<accession>A0A8X7R779</accession>
<name>A0A8X7R779_BRACI</name>
<sequence>MTINRRHRRTEEETSTDQIESSGNNQQATDDCLRDYDDCARGCRRLQEQMLILSLPPHHNLRGSRGCKA</sequence>
<dbReference type="AlphaFoldDB" id="A0A8X7R779"/>
<evidence type="ECO:0000313" key="3">
    <source>
        <dbReference type="Proteomes" id="UP000886595"/>
    </source>
</evidence>
<evidence type="ECO:0000256" key="1">
    <source>
        <dbReference type="SAM" id="MobiDB-lite"/>
    </source>
</evidence>
<feature type="region of interest" description="Disordered" evidence="1">
    <location>
        <begin position="1"/>
        <end position="31"/>
    </location>
</feature>
<organism evidence="2 3">
    <name type="scientific">Brassica carinata</name>
    <name type="common">Ethiopian mustard</name>
    <name type="synonym">Abyssinian cabbage</name>
    <dbReference type="NCBI Taxonomy" id="52824"/>
    <lineage>
        <taxon>Eukaryota</taxon>
        <taxon>Viridiplantae</taxon>
        <taxon>Streptophyta</taxon>
        <taxon>Embryophyta</taxon>
        <taxon>Tracheophyta</taxon>
        <taxon>Spermatophyta</taxon>
        <taxon>Magnoliopsida</taxon>
        <taxon>eudicotyledons</taxon>
        <taxon>Gunneridae</taxon>
        <taxon>Pentapetalae</taxon>
        <taxon>rosids</taxon>
        <taxon>malvids</taxon>
        <taxon>Brassicales</taxon>
        <taxon>Brassicaceae</taxon>
        <taxon>Brassiceae</taxon>
        <taxon>Brassica</taxon>
    </lineage>
</organism>
<comment type="caution">
    <text evidence="2">The sequence shown here is derived from an EMBL/GenBank/DDBJ whole genome shotgun (WGS) entry which is preliminary data.</text>
</comment>